<comment type="caution">
    <text evidence="1">The sequence shown here is derived from an EMBL/GenBank/DDBJ whole genome shotgun (WGS) entry which is preliminary data.</text>
</comment>
<proteinExistence type="predicted"/>
<gene>
    <name evidence="1" type="ORF">RHMOL_Rhmol04G0189800</name>
</gene>
<evidence type="ECO:0000313" key="1">
    <source>
        <dbReference type="EMBL" id="KAI8559652.1"/>
    </source>
</evidence>
<reference evidence="1" key="1">
    <citation type="submission" date="2022-02" db="EMBL/GenBank/DDBJ databases">
        <title>Plant Genome Project.</title>
        <authorList>
            <person name="Zhang R.-G."/>
        </authorList>
    </citation>
    <scope>NUCLEOTIDE SEQUENCE</scope>
    <source>
        <strain evidence="1">AT1</strain>
    </source>
</reference>
<protein>
    <submittedName>
        <fullName evidence="1">Uncharacterized protein</fullName>
    </submittedName>
</protein>
<keyword evidence="2" id="KW-1185">Reference proteome</keyword>
<dbReference type="EMBL" id="CM046391">
    <property type="protein sequence ID" value="KAI8559652.1"/>
    <property type="molecule type" value="Genomic_DNA"/>
</dbReference>
<dbReference type="Proteomes" id="UP001062846">
    <property type="component" value="Chromosome 4"/>
</dbReference>
<name>A0ACC0P3U7_RHOML</name>
<evidence type="ECO:0000313" key="2">
    <source>
        <dbReference type="Proteomes" id="UP001062846"/>
    </source>
</evidence>
<accession>A0ACC0P3U7</accession>
<sequence>MVQGKISELGEELRLPLTDLVQGPTDLLGLDPDKVFEEFFCLDWLVNLVKFTSEELCGIMDKKGNIRNMSVIAHVDHGMHSI</sequence>
<organism evidence="1 2">
    <name type="scientific">Rhododendron molle</name>
    <name type="common">Chinese azalea</name>
    <name type="synonym">Azalea mollis</name>
    <dbReference type="NCBI Taxonomy" id="49168"/>
    <lineage>
        <taxon>Eukaryota</taxon>
        <taxon>Viridiplantae</taxon>
        <taxon>Streptophyta</taxon>
        <taxon>Embryophyta</taxon>
        <taxon>Tracheophyta</taxon>
        <taxon>Spermatophyta</taxon>
        <taxon>Magnoliopsida</taxon>
        <taxon>eudicotyledons</taxon>
        <taxon>Gunneridae</taxon>
        <taxon>Pentapetalae</taxon>
        <taxon>asterids</taxon>
        <taxon>Ericales</taxon>
        <taxon>Ericaceae</taxon>
        <taxon>Ericoideae</taxon>
        <taxon>Rhodoreae</taxon>
        <taxon>Rhododendron</taxon>
    </lineage>
</organism>